<proteinExistence type="predicted"/>
<keyword evidence="3" id="KW-1185">Reference proteome</keyword>
<feature type="region of interest" description="Disordered" evidence="1">
    <location>
        <begin position="1"/>
        <end position="53"/>
    </location>
</feature>
<reference evidence="2 3" key="1">
    <citation type="submission" date="2023-01" db="EMBL/GenBank/DDBJ databases">
        <authorList>
            <person name="Whitehead M."/>
        </authorList>
    </citation>
    <scope>NUCLEOTIDE SEQUENCE [LARGE SCALE GENOMIC DNA]</scope>
</reference>
<evidence type="ECO:0000313" key="2">
    <source>
        <dbReference type="EMBL" id="CAI6353451.1"/>
    </source>
</evidence>
<evidence type="ECO:0000256" key="1">
    <source>
        <dbReference type="SAM" id="MobiDB-lite"/>
    </source>
</evidence>
<protein>
    <submittedName>
        <fullName evidence="2">Uncharacterized protein</fullName>
    </submittedName>
</protein>
<dbReference type="Proteomes" id="UP001160148">
    <property type="component" value="Unassembled WGS sequence"/>
</dbReference>
<dbReference type="AlphaFoldDB" id="A0AAV0WC98"/>
<comment type="caution">
    <text evidence="2">The sequence shown here is derived from an EMBL/GenBank/DDBJ whole genome shotgun (WGS) entry which is preliminary data.</text>
</comment>
<sequence>MTNDKESSASEVSSGSDGFRHSDIDQQSNRSVALEKSSIHSESNNSAIYSSKDDLVSLPADNNKFDEDQLTLNELSESAQYEFTDMPEDRPYDKNIETVEECEAYSHKSEKSIEIPIVDKNVDSKINYPEKRIRVMFGIGPALPEKQIKYVIKWVTECASKQNNHVQAHNLIHFQCPPMDYEPESSYKKSDQNACF</sequence>
<accession>A0AAV0WC98</accession>
<feature type="compositionally biased region" description="Polar residues" evidence="1">
    <location>
        <begin position="40"/>
        <end position="49"/>
    </location>
</feature>
<name>A0AAV0WC98_9HEMI</name>
<evidence type="ECO:0000313" key="3">
    <source>
        <dbReference type="Proteomes" id="UP001160148"/>
    </source>
</evidence>
<organism evidence="2 3">
    <name type="scientific">Macrosiphum euphorbiae</name>
    <name type="common">potato aphid</name>
    <dbReference type="NCBI Taxonomy" id="13131"/>
    <lineage>
        <taxon>Eukaryota</taxon>
        <taxon>Metazoa</taxon>
        <taxon>Ecdysozoa</taxon>
        <taxon>Arthropoda</taxon>
        <taxon>Hexapoda</taxon>
        <taxon>Insecta</taxon>
        <taxon>Pterygota</taxon>
        <taxon>Neoptera</taxon>
        <taxon>Paraneoptera</taxon>
        <taxon>Hemiptera</taxon>
        <taxon>Sternorrhyncha</taxon>
        <taxon>Aphidomorpha</taxon>
        <taxon>Aphidoidea</taxon>
        <taxon>Aphididae</taxon>
        <taxon>Macrosiphini</taxon>
        <taxon>Macrosiphum</taxon>
    </lineage>
</organism>
<gene>
    <name evidence="2" type="ORF">MEUPH1_LOCUS9571</name>
</gene>
<dbReference type="EMBL" id="CARXXK010000002">
    <property type="protein sequence ID" value="CAI6353451.1"/>
    <property type="molecule type" value="Genomic_DNA"/>
</dbReference>